<sequence length="4030" mass="458247">MSSPKREPQGNGFTGPVITQSKRENRPDCSSDCSFELIASKPRLLSRQSLIATPAFKREPSPFRTLSFRTLSPPQNDLSVVKLPELVSQMGTGLAVRETVWNEGPRFVTPVKETCQPSSVGQFSVEHEKPADPKEKTKTGKECKPKYKPLTGTEVVEILAKKKRLGEREFYYLKASEDGPYRPYDLRVVSRSEAGAEYYIFSPTTVIHMQDGFCVELRTLAEWYRESVLWGAVRSIPFFRDYLLRKTFKRLIEELKQVTWLPQDDLRTYTLLDFQSAFLEKNQTAQVSLHSFLHCRAAILDMVKDESYQAHQELQMKVEHTKLYKSSPSLCLQLTDFRNLQKEVSKAEQAIQSLGNLAALADHMTVQNLVTISKREITAFLNNVLKVWDKREREQQGGLFQAEIIFGADDQLAIFPPLHLFQEVLLGAVLSVADSVLQVFDSCSLSCDSKGCLPSSCVEDLIAEFKARGCEVTGRYSVSSQMKRDMSSQSVVPVKMNSLRVQAQRVRGHYHPLPQRLLEWNLKVHVGTQEIQNKQEKIAQDAITEVLQLCKSHSWLIGVHLFTSQWGSVSQENLRGCSPLKYEELIKKLHFWMDKVHSMPQFFTTSNKLFTLEFSTIQKDIGSMLITIDQDVLKLLCEDLQIRSENLTSQLKRAMEVMESEPNTFHKFTVFSNMVKCCERMSGDMQQRLEDLHSLQETVRRNYTHMASNDILSMKQIVDLWNQFVPLLKKAAEMVTQQLPSMLDTLDSNVSSLVNELDNLVSRATSGHYLDPDQNGKEMPVYLKELCSQFYVIAEQLNDHSRASEILRGHLLDLTFVTVAQQNIEARKGLWELMSMSSKKIQEWKLLKFRKFEVSKTQDKVSEWLQQAEAFAKIIPSHDALLQKTLQILQGFNQLLPVLSKLRSPTLKQKHWRNISKGVGLLYDRECKVTLADLMSKELQRHQSKINKVCLDAKAEADMDQTFRALQRHWEGAEFHHTRFIITVQQQQSPQQSSQNAPKHHIRDGGTFTIIGLEMLLAQTKESVLTFSDMLRSPHVAEFQKNVEHWLLLLQEQDELLDIFERYQQKWIFLSRTFSEIQSQKSELQEKFHPVDKVFREIIEITVNDPHVSSFVQLSKTTEASDSLQGQSLRAAFINGLTTMEEISSHLLYVLESPRSLFHRLYFLSDGEVMKLLSLQLPAPSSLLPLVQKCFKGVKQLDVQVEDDGCSENYLSALSNEQMWVHGVYGEFGEHVPFVCPLESNLSPVAWLNLFEQKLYQAMKQTFLKCLAIQQNSMLEKLPGTPDLIGNSKGNSSEVTHEPPSLLKLISQFPLQCLLVAEDTLWCSMVQKSSHCTTTGMWMRIKAQSAAKLHCLCQLLKEHTANSNEKPSQRTLTALRALVMLTMKHSGQTNGLVEVKGDLESSFEWHKLMKYYIIPNANATTSDLLPSQEDQTVCVDILTTQLPYGYEYIGPENWMMVTTPSTEQAYMSIILALSSFKCAFISGPHMSGKQHAAVQLGYALGRQVVILKCCLNTGSSVVSHMLLGAFQTGAWLVLDSMELLGQGTLSELGQHLTEIHQHLSAVQRQAQKEGHELSTDGKCSSGQFIKKYNSTVNEVECHIAGKNIWAKLTYGCITISDNGYSTEIPENLRAAMRPVAMMQPHYRTIAEVMLMSFGFSEAATISRRLDSLFSLAKDSHCLPDFVSGYQTSWLVLLKNAIAASGTHLHLSRHLKETDKGTFCSQNETGSANTNLETMPEKVKFVNPSNAIKNAELEEQAAIKGVLSVMRYTVSDPKRASQFYTLFEEIFPKVRYFPSLQQFIDQEEQSMLRNVVEDESHQQGFYPNTQMIQNLLILHQALKLYNVVVLVGPAGSGKTTLYQALVSALKKLSRDLEVESACHPKGDLKDIYHHVSMPCWGSVSTEVIFPNTLSHKQFFGGYFGIDNSWSDGAFTKALRHSEQPLPIDPFKRKKTVQIQQMKWIVLDGDPFGRPAWMDSLITLCDLEHPYLYLSSGEKIEPSRLKILAEVTNLGDSTPSVVTHCSLVYVSGENLWRSVWKCQMDVLSREHYVDQVTLEMWSHLAEDLFPDTLVFLKNKALSSVLASDGREGRHSSRITDGLQEIMSFIKILHALLEHSGKAEDLKYTSRKTETTDNAQVLQPPCSDPMAPSSQWGLQARNFFIVAYIWGFGGHLHPRHWPHFDRFAREALYKSHCEVETPPEGTVFEYFFEFSKEMRDTTNFINCSRRKSPQVFFTSVPQYEIHAYLLDMLLDVQQPALLVGESGSGKTMLCKSLLSRARPHIHLPASPGLHRSDLCKVLKKVRYQDTHLNNMKVLKQPDLLLFIDDLHEAPFDAYGKTSMTLETLRQCISRGEVLTSDDSHFKLFQSRAIHYLGTCSNLNADNSSRMSPRLSRLFTTLSLPSMTSEILFSIHSSKLQPWLKEIQPMQRVVDIANCIITSTLDVYFSVRECFTAASHSPNFIFSLHDIHKVFQGMYLWRPRLDVQQALQSSLGFRSFSSTEKKTPSALGHVALDLNISRLWMHECLRTFGDRLSSEEACRKLISILAKVSEKNFGTRLSAKSQTPSADTSSPTDQSSVSSTHNVNQQLDSTPSQLDENVSPLLGMAEVQPEREESYVVESNSSLYSPGIDEDGSSYMKDELKDDGNVESEPGTSECKSESATESSSCSFQMMFSSHSGENRYDYINQKPAAHEEFLQLLQETTSFIQNVVFSPELCEALNNIVQHHNFKRNCVYQERDLDMLMDQLVHTIKSREENKKEKSDDTYYSPTWAVHHQNIHQLVHIIRAFLIPGGHGVLFGATKKTGRKSTVRLAAALTGYQLIEVHHGNETKLWEMMKEVWSGTAVDVGHLVLLVHEDTSQAVKDELLVIMATGILPGLYSDEELKNVTLRMKTWMKNTRCHLKDDQALEMYFKNIQRNMHVFLLYSLLPDKRERQTGKSSDLVTHVTKAVSLCCCVEVYQPWTSKALAESALYHLKASEQIPETDSTVAKDSLAYSISKAMAGIHLSATKYAVPLLHFQPFGPRTYVELMDRFFFLCQHLFEQSGVQYSRLAKLLADVKVMTDTAARDTREVLSFRAKCEEKQKCLDELQRSVDMAQKVWERTRHQSLQEEEWLSKLENRSHRVQQLVQDTFNQVSPLYRAAVEALQALSQSDFDEMRHYRMPPDGVVMVMDIICMLFNRPCGWDSSKQLLVQSSFFQELEFFDCSKLTDETIQKLGHIIHAPTFQPSSVRDVSRACESLCRWVRAIYQYACVQRRMAPQKAKKCNLDELMAASRARLKVAKLQEESDWERLVELERQQELKRQDMELLNAQLSTAEAQERRSCATLKLVEHHIKDWTSEEKEAKLAKQRIAGDALILAAAVTYLGPFRPDVRQELLQKWHKLCLTGEIDMKREDPCAALFDDAPITTCDHYVAIPISKTFQIALNRIFGLDLDRIHGDSSELVRSVLLWGNVAWAQRCPLLADHHKDEESQTWFPPGQYARGEEKGHKKDKYGLIVSADDPELLDKLNHGAKEGLRVLVTHIEQAISNLQILQEFVTPASSPGRSCTVKTAHPEFRLVMSTSLPVQTLIHEIHSSFLEEVQMIDLSPSTSEVWDLILTELMQTECSELWKQHHQIQTKKQTLQHKLFQNKVSLMEYVMHASAPLLQDPEFLPHVYTCQRISLELETEIKELSQEIDRHKPLMADFYRIAELTTSLYNALQDMARLSPCYLFTLHGFLLTFRSALALESPDMKFHREMEPNASEITYRILSHVFSQYKPRLFQNHSALFRLLVSVAVIVHIEGCPEVERVTFLRGLNNWKSSECFLSPSTQSIPKLPSWIQTHSQDDVYLLETIAPFRGIVSSLVNSSKLWREYLRFPSSTVIGPVPCQSHSHLSTMQRAILWKTLCPQWLAAVEEDLTACAQGHMLHSFTGDPLMGTVEMISNLLSKNEGPVVVHLPDKNVPVSIYPLHLIKQVAQCQADNKGVMLSVISFGSGCHRDAVLTALDSAVHNGQWLVLNNCHLLDCWDVRVLNKLIKAVSCTTKGDFNNHTNYTYKT</sequence>
<dbReference type="OrthoDB" id="5986589at2759"/>
<keyword evidence="3" id="KW-0963">Cytoplasm</keyword>
<dbReference type="EMBL" id="RJVU01035287">
    <property type="protein sequence ID" value="ROL47750.1"/>
    <property type="molecule type" value="Genomic_DNA"/>
</dbReference>
<evidence type="ECO:0000256" key="8">
    <source>
        <dbReference type="ARBA" id="ARBA00023054"/>
    </source>
</evidence>
<evidence type="ECO:0000313" key="19">
    <source>
        <dbReference type="Proteomes" id="UP000281406"/>
    </source>
</evidence>
<feature type="domain" description="Dynein heavy chain linker" evidence="13">
    <location>
        <begin position="820"/>
        <end position="1264"/>
    </location>
</feature>
<dbReference type="GO" id="GO:0045505">
    <property type="term" value="F:dynein intermediate chain binding"/>
    <property type="evidence" value="ECO:0007669"/>
    <property type="project" value="InterPro"/>
</dbReference>
<dbReference type="InterPro" id="IPR024317">
    <property type="entry name" value="Dynein_heavy_chain_D4_dom"/>
</dbReference>
<evidence type="ECO:0000256" key="10">
    <source>
        <dbReference type="ARBA" id="ARBA00023212"/>
    </source>
</evidence>
<evidence type="ECO:0000256" key="11">
    <source>
        <dbReference type="SAM" id="Coils"/>
    </source>
</evidence>
<reference evidence="18 19" key="1">
    <citation type="submission" date="2018-10" db="EMBL/GenBank/DDBJ databases">
        <title>Genome assembly for a Yunnan-Guizhou Plateau 3E fish, Anabarilius grahami (Regan), and its evolutionary and genetic applications.</title>
        <authorList>
            <person name="Jiang W."/>
        </authorList>
    </citation>
    <scope>NUCLEOTIDE SEQUENCE [LARGE SCALE GENOMIC DNA]</scope>
    <source>
        <strain evidence="18">AG-KIZ</strain>
        <tissue evidence="18">Muscle</tissue>
    </source>
</reference>
<evidence type="ECO:0000256" key="4">
    <source>
        <dbReference type="ARBA" id="ARBA00022701"/>
    </source>
</evidence>
<evidence type="ECO:0000259" key="13">
    <source>
        <dbReference type="Pfam" id="PF08393"/>
    </source>
</evidence>
<feature type="domain" description="Dynein heavy chain hydrolytic ATP-binding dynein motor region" evidence="14">
    <location>
        <begin position="1595"/>
        <end position="1674"/>
    </location>
</feature>
<feature type="coiled-coil region" evidence="11">
    <location>
        <begin position="3286"/>
        <end position="3313"/>
    </location>
</feature>
<dbReference type="Gene3D" id="1.20.920.20">
    <property type="match status" value="1"/>
</dbReference>
<dbReference type="PANTHER" id="PTHR10676">
    <property type="entry name" value="DYNEIN HEAVY CHAIN FAMILY PROTEIN"/>
    <property type="match status" value="1"/>
</dbReference>
<keyword evidence="6" id="KW-0067">ATP-binding</keyword>
<feature type="compositionally biased region" description="Polar residues" evidence="12">
    <location>
        <begin position="2554"/>
        <end position="2563"/>
    </location>
</feature>
<evidence type="ECO:0000256" key="5">
    <source>
        <dbReference type="ARBA" id="ARBA00022741"/>
    </source>
</evidence>
<evidence type="ECO:0000313" key="18">
    <source>
        <dbReference type="EMBL" id="ROL47750.1"/>
    </source>
</evidence>
<dbReference type="Pfam" id="PF08393">
    <property type="entry name" value="DHC_N2"/>
    <property type="match status" value="1"/>
</dbReference>
<feature type="domain" description="Dynein heavy chain AAA module D4" evidence="16">
    <location>
        <begin position="2770"/>
        <end position="3007"/>
    </location>
</feature>
<protein>
    <submittedName>
        <fullName evidence="18">Dynein heavy chain domain-containing protein 1</fullName>
    </submittedName>
</protein>
<evidence type="ECO:0000256" key="1">
    <source>
        <dbReference type="ARBA" id="ARBA00004245"/>
    </source>
</evidence>
<dbReference type="Pfam" id="PF12777">
    <property type="entry name" value="MT"/>
    <property type="match status" value="1"/>
</dbReference>
<dbReference type="InterPro" id="IPR042228">
    <property type="entry name" value="Dynein_linker_3"/>
</dbReference>
<dbReference type="Gene3D" id="3.40.50.300">
    <property type="entry name" value="P-loop containing nucleotide triphosphate hydrolases"/>
    <property type="match status" value="6"/>
</dbReference>
<evidence type="ECO:0000259" key="16">
    <source>
        <dbReference type="Pfam" id="PF12780"/>
    </source>
</evidence>
<keyword evidence="7" id="KW-0243">Dynein</keyword>
<dbReference type="Gene3D" id="1.10.287.2620">
    <property type="match status" value="1"/>
</dbReference>
<dbReference type="InterPro" id="IPR035699">
    <property type="entry name" value="AAA_6"/>
</dbReference>
<feature type="region of interest" description="Disordered" evidence="12">
    <location>
        <begin position="1"/>
        <end position="30"/>
    </location>
</feature>
<dbReference type="GO" id="GO:0008569">
    <property type="term" value="F:minus-end-directed microtubule motor activity"/>
    <property type="evidence" value="ECO:0007669"/>
    <property type="project" value="TreeGrafter"/>
</dbReference>
<keyword evidence="10" id="KW-0206">Cytoskeleton</keyword>
<dbReference type="GO" id="GO:0036126">
    <property type="term" value="C:sperm flagellum"/>
    <property type="evidence" value="ECO:0007669"/>
    <property type="project" value="TreeGrafter"/>
</dbReference>
<comment type="subcellular location">
    <subcellularLocation>
        <location evidence="1">Cytoplasm</location>
        <location evidence="1">Cytoskeleton</location>
    </subcellularLocation>
</comment>
<feature type="compositionally biased region" description="Low complexity" evidence="12">
    <location>
        <begin position="2564"/>
        <end position="2576"/>
    </location>
</feature>
<feature type="compositionally biased region" description="Polar residues" evidence="12">
    <location>
        <begin position="2577"/>
        <end position="2592"/>
    </location>
</feature>
<feature type="region of interest" description="Disordered" evidence="12">
    <location>
        <begin position="2552"/>
        <end position="2656"/>
    </location>
</feature>
<dbReference type="InterPro" id="IPR013602">
    <property type="entry name" value="Dynein_heavy_linker"/>
</dbReference>
<dbReference type="Pfam" id="PF12775">
    <property type="entry name" value="AAA_7"/>
    <property type="match status" value="1"/>
</dbReference>
<dbReference type="FunFam" id="1.20.140.100:FF:000008">
    <property type="entry name" value="Dynein heavy chain domain 1"/>
    <property type="match status" value="1"/>
</dbReference>
<evidence type="ECO:0000259" key="14">
    <source>
        <dbReference type="Pfam" id="PF12774"/>
    </source>
</evidence>
<gene>
    <name evidence="18" type="ORF">DPX16_16122</name>
</gene>
<feature type="domain" description="Dynein heavy chain hydrolytic ATP-binding dynein motor region" evidence="14">
    <location>
        <begin position="1444"/>
        <end position="1579"/>
    </location>
</feature>
<proteinExistence type="inferred from homology"/>
<dbReference type="Gene3D" id="1.20.140.100">
    <property type="entry name" value="Dynein heavy chain, N-terminal domain 2"/>
    <property type="match status" value="1"/>
</dbReference>
<dbReference type="InterPro" id="IPR027417">
    <property type="entry name" value="P-loop_NTPase"/>
</dbReference>
<feature type="domain" description="Dynein heavy chain coiled coil stalk" evidence="15">
    <location>
        <begin position="3074"/>
        <end position="3374"/>
    </location>
</feature>
<keyword evidence="19" id="KW-1185">Reference proteome</keyword>
<dbReference type="PANTHER" id="PTHR10676:SF359">
    <property type="entry name" value="DYNEIN HEAVY CHAIN DOMAIN-CONTAINING PROTEIN 1"/>
    <property type="match status" value="1"/>
</dbReference>
<dbReference type="GO" id="GO:0005524">
    <property type="term" value="F:ATP binding"/>
    <property type="evidence" value="ECO:0007669"/>
    <property type="project" value="UniProtKB-KW"/>
</dbReference>
<organism evidence="18 19">
    <name type="scientific">Anabarilius grahami</name>
    <name type="common">Kanglang fish</name>
    <name type="synonym">Barilius grahami</name>
    <dbReference type="NCBI Taxonomy" id="495550"/>
    <lineage>
        <taxon>Eukaryota</taxon>
        <taxon>Metazoa</taxon>
        <taxon>Chordata</taxon>
        <taxon>Craniata</taxon>
        <taxon>Vertebrata</taxon>
        <taxon>Euteleostomi</taxon>
        <taxon>Actinopterygii</taxon>
        <taxon>Neopterygii</taxon>
        <taxon>Teleostei</taxon>
        <taxon>Ostariophysi</taxon>
        <taxon>Cypriniformes</taxon>
        <taxon>Xenocyprididae</taxon>
        <taxon>Xenocypridinae</taxon>
        <taxon>Xenocypridinae incertae sedis</taxon>
        <taxon>Anabarilius</taxon>
    </lineage>
</organism>
<evidence type="ECO:0000256" key="3">
    <source>
        <dbReference type="ARBA" id="ARBA00022490"/>
    </source>
</evidence>
<keyword evidence="8 11" id="KW-0175">Coiled coil</keyword>
<dbReference type="GO" id="GO:0051959">
    <property type="term" value="F:dynein light intermediate chain binding"/>
    <property type="evidence" value="ECO:0007669"/>
    <property type="project" value="InterPro"/>
</dbReference>
<dbReference type="InterPro" id="IPR024743">
    <property type="entry name" value="Dynein_HC_stalk"/>
</dbReference>
<dbReference type="GO" id="GO:0030317">
    <property type="term" value="P:flagellated sperm motility"/>
    <property type="evidence" value="ECO:0007669"/>
    <property type="project" value="TreeGrafter"/>
</dbReference>
<feature type="compositionally biased region" description="Basic and acidic residues" evidence="12">
    <location>
        <begin position="125"/>
        <end position="142"/>
    </location>
</feature>
<keyword evidence="9" id="KW-0505">Motor protein</keyword>
<evidence type="ECO:0000256" key="12">
    <source>
        <dbReference type="SAM" id="MobiDB-lite"/>
    </source>
</evidence>
<dbReference type="Gene3D" id="1.20.920.30">
    <property type="match status" value="1"/>
</dbReference>
<evidence type="ECO:0000256" key="2">
    <source>
        <dbReference type="ARBA" id="ARBA00008887"/>
    </source>
</evidence>
<feature type="region of interest" description="Disordered" evidence="12">
    <location>
        <begin position="119"/>
        <end position="142"/>
    </location>
</feature>
<evidence type="ECO:0000259" key="17">
    <source>
        <dbReference type="Pfam" id="PF17852"/>
    </source>
</evidence>
<accession>A0A3N0YP67</accession>
<dbReference type="FunFam" id="1.10.8.710:FF:000014">
    <property type="entry name" value="Si:dkey-11m19.5"/>
    <property type="match status" value="1"/>
</dbReference>
<comment type="caution">
    <text evidence="18">The sequence shown here is derived from an EMBL/GenBank/DDBJ whole genome shotgun (WGS) entry which is preliminary data.</text>
</comment>
<dbReference type="InterPro" id="IPR041466">
    <property type="entry name" value="Dynein_AAA5_ext"/>
</dbReference>
<keyword evidence="5" id="KW-0547">Nucleotide-binding</keyword>
<evidence type="ECO:0000259" key="15">
    <source>
        <dbReference type="Pfam" id="PF12777"/>
    </source>
</evidence>
<comment type="similarity">
    <text evidence="2">Belongs to the dynein heavy chain family.</text>
</comment>
<dbReference type="Pfam" id="PF17852">
    <property type="entry name" value="Dynein_AAA_lid"/>
    <property type="match status" value="1"/>
</dbReference>
<evidence type="ECO:0000256" key="6">
    <source>
        <dbReference type="ARBA" id="ARBA00022840"/>
    </source>
</evidence>
<dbReference type="Proteomes" id="UP000281406">
    <property type="component" value="Unassembled WGS sequence"/>
</dbReference>
<dbReference type="Gene3D" id="3.20.180.20">
    <property type="entry name" value="Dynein heavy chain, N-terminal domain 2"/>
    <property type="match status" value="1"/>
</dbReference>
<dbReference type="Gene3D" id="1.20.58.1120">
    <property type="match status" value="1"/>
</dbReference>
<dbReference type="Pfam" id="PF12780">
    <property type="entry name" value="AAA_8"/>
    <property type="match status" value="1"/>
</dbReference>
<evidence type="ECO:0000256" key="7">
    <source>
        <dbReference type="ARBA" id="ARBA00023017"/>
    </source>
</evidence>
<dbReference type="GO" id="GO:0005874">
    <property type="term" value="C:microtubule"/>
    <property type="evidence" value="ECO:0007669"/>
    <property type="project" value="UniProtKB-KW"/>
</dbReference>
<dbReference type="GO" id="GO:0036156">
    <property type="term" value="C:inner dynein arm"/>
    <property type="evidence" value="ECO:0007669"/>
    <property type="project" value="TreeGrafter"/>
</dbReference>
<dbReference type="InterPro" id="IPR026983">
    <property type="entry name" value="DHC"/>
</dbReference>
<dbReference type="SUPFAM" id="SSF52540">
    <property type="entry name" value="P-loop containing nucleoside triphosphate hydrolases"/>
    <property type="match status" value="3"/>
</dbReference>
<feature type="domain" description="Dynein heavy chain AAA 5 extension" evidence="17">
    <location>
        <begin position="2153"/>
        <end position="2209"/>
    </location>
</feature>
<dbReference type="Pfam" id="PF12774">
    <property type="entry name" value="AAA_6"/>
    <property type="match status" value="2"/>
</dbReference>
<dbReference type="Gene3D" id="1.10.8.710">
    <property type="match status" value="1"/>
</dbReference>
<dbReference type="PROSITE" id="PS50096">
    <property type="entry name" value="IQ"/>
    <property type="match status" value="1"/>
</dbReference>
<dbReference type="Gene3D" id="1.10.8.1220">
    <property type="match status" value="1"/>
</dbReference>
<evidence type="ECO:0000256" key="9">
    <source>
        <dbReference type="ARBA" id="ARBA00023175"/>
    </source>
</evidence>
<dbReference type="InterPro" id="IPR043157">
    <property type="entry name" value="Dynein_AAA1S"/>
</dbReference>
<name>A0A3N0YP67_ANAGA</name>
<dbReference type="InterPro" id="IPR042222">
    <property type="entry name" value="Dynein_2_N"/>
</dbReference>
<keyword evidence="4" id="KW-0493">Microtubule</keyword>